<gene>
    <name evidence="2" type="ORF">RUM4293_01752</name>
</gene>
<reference evidence="3" key="1">
    <citation type="submission" date="2015-09" db="EMBL/GenBank/DDBJ databases">
        <authorList>
            <person name="Rodrigo-Torres L."/>
            <person name="Arahal D.R."/>
        </authorList>
    </citation>
    <scope>NUCLEOTIDE SEQUENCE [LARGE SCALE GENOMIC DNA]</scope>
    <source>
        <strain evidence="3">CECT 4293</strain>
    </source>
</reference>
<dbReference type="SMART" id="SM00450">
    <property type="entry name" value="RHOD"/>
    <property type="match status" value="1"/>
</dbReference>
<dbReference type="InterPro" id="IPR036873">
    <property type="entry name" value="Rhodanese-like_dom_sf"/>
</dbReference>
<dbReference type="Gene3D" id="3.40.250.10">
    <property type="entry name" value="Rhodanese-like domain"/>
    <property type="match status" value="1"/>
</dbReference>
<dbReference type="Proteomes" id="UP000050786">
    <property type="component" value="Unassembled WGS sequence"/>
</dbReference>
<dbReference type="SUPFAM" id="SSF52821">
    <property type="entry name" value="Rhodanese/Cell cycle control phosphatase"/>
    <property type="match status" value="1"/>
</dbReference>
<dbReference type="EMBL" id="CYPS01000032">
    <property type="protein sequence ID" value="CUH42863.1"/>
    <property type="molecule type" value="Genomic_DNA"/>
</dbReference>
<protein>
    <submittedName>
        <fullName evidence="2">Molybdopterin biosynthesis protein MoeB</fullName>
    </submittedName>
</protein>
<name>A0A0P1E495_9RHOB</name>
<sequence>MVLTFAQMEAQEISKAHPISATDALAVLIEDPNALVVDVRDSAEMAATGISPRAILAPGRAVAWMADLESEYRSQELQDRGRRIFTTCGGAPSYRGAAAANVLTSMGFQNVQFIDGGMAALIAAGSSTKQP</sequence>
<dbReference type="RefSeq" id="WP_058272923.1">
    <property type="nucleotide sequence ID" value="NZ_CYPS01000032.1"/>
</dbReference>
<dbReference type="Pfam" id="PF00581">
    <property type="entry name" value="Rhodanese"/>
    <property type="match status" value="1"/>
</dbReference>
<evidence type="ECO:0000313" key="3">
    <source>
        <dbReference type="Proteomes" id="UP000050786"/>
    </source>
</evidence>
<keyword evidence="3" id="KW-1185">Reference proteome</keyword>
<evidence type="ECO:0000259" key="1">
    <source>
        <dbReference type="PROSITE" id="PS50206"/>
    </source>
</evidence>
<proteinExistence type="predicted"/>
<dbReference type="AlphaFoldDB" id="A0A0P1E495"/>
<evidence type="ECO:0000313" key="2">
    <source>
        <dbReference type="EMBL" id="CUH42863.1"/>
    </source>
</evidence>
<dbReference type="PROSITE" id="PS50206">
    <property type="entry name" value="RHODANESE_3"/>
    <property type="match status" value="1"/>
</dbReference>
<dbReference type="InterPro" id="IPR001763">
    <property type="entry name" value="Rhodanese-like_dom"/>
</dbReference>
<feature type="domain" description="Rhodanese" evidence="1">
    <location>
        <begin position="30"/>
        <end position="130"/>
    </location>
</feature>
<accession>A0A0P1E495</accession>
<organism evidence="2 3">
    <name type="scientific">Ruegeria atlantica</name>
    <dbReference type="NCBI Taxonomy" id="81569"/>
    <lineage>
        <taxon>Bacteria</taxon>
        <taxon>Pseudomonadati</taxon>
        <taxon>Pseudomonadota</taxon>
        <taxon>Alphaproteobacteria</taxon>
        <taxon>Rhodobacterales</taxon>
        <taxon>Roseobacteraceae</taxon>
        <taxon>Ruegeria</taxon>
    </lineage>
</organism>